<dbReference type="PANTHER" id="PTHR34980:SF2">
    <property type="entry name" value="INNER MEMBRANE PROTEIN YHAH-RELATED"/>
    <property type="match status" value="1"/>
</dbReference>
<gene>
    <name evidence="2" type="ORF">UFOPK3522_01736</name>
    <name evidence="3" type="ORF">UFOPK4175_00747</name>
</gene>
<evidence type="ECO:0000313" key="2">
    <source>
        <dbReference type="EMBL" id="CAB4347556.1"/>
    </source>
</evidence>
<keyword evidence="1" id="KW-0812">Transmembrane</keyword>
<dbReference type="GO" id="GO:0005886">
    <property type="term" value="C:plasma membrane"/>
    <property type="evidence" value="ECO:0007669"/>
    <property type="project" value="TreeGrafter"/>
</dbReference>
<dbReference type="EMBL" id="CAESAO010000232">
    <property type="protein sequence ID" value="CAB4347556.1"/>
    <property type="molecule type" value="Genomic_DNA"/>
</dbReference>
<name>A0A6J6A236_9ZZZZ</name>
<feature type="transmembrane region" description="Helical" evidence="1">
    <location>
        <begin position="26"/>
        <end position="43"/>
    </location>
</feature>
<keyword evidence="1" id="KW-1133">Transmembrane helix</keyword>
<feature type="transmembrane region" description="Helical" evidence="1">
    <location>
        <begin position="50"/>
        <end position="68"/>
    </location>
</feature>
<keyword evidence="1" id="KW-0472">Membrane</keyword>
<proteinExistence type="predicted"/>
<evidence type="ECO:0000256" key="1">
    <source>
        <dbReference type="SAM" id="Phobius"/>
    </source>
</evidence>
<protein>
    <submittedName>
        <fullName evidence="2">Unannotated protein</fullName>
    </submittedName>
</protein>
<dbReference type="InterPro" id="IPR008523">
    <property type="entry name" value="DUF805"/>
</dbReference>
<sequence>MGFGEAVSTCFKKSVVWEGRASRAEFWWFELGQALIIIAALIIDQIIGTMFIYIIAAIALILPSIAVLVRRLHDTDRTGWWYWIQLLPLIGLIVILVFTLTGGDQGDNKYGPNPYGSVAPPPPAV</sequence>
<organism evidence="2">
    <name type="scientific">freshwater metagenome</name>
    <dbReference type="NCBI Taxonomy" id="449393"/>
    <lineage>
        <taxon>unclassified sequences</taxon>
        <taxon>metagenomes</taxon>
        <taxon>ecological metagenomes</taxon>
    </lineage>
</organism>
<evidence type="ECO:0000313" key="3">
    <source>
        <dbReference type="EMBL" id="CAB5035040.1"/>
    </source>
</evidence>
<dbReference type="AlphaFoldDB" id="A0A6J6A236"/>
<dbReference type="PANTHER" id="PTHR34980">
    <property type="entry name" value="INNER MEMBRANE PROTEIN-RELATED-RELATED"/>
    <property type="match status" value="1"/>
</dbReference>
<dbReference type="EMBL" id="CAFBPX010000121">
    <property type="protein sequence ID" value="CAB5035040.1"/>
    <property type="molecule type" value="Genomic_DNA"/>
</dbReference>
<reference evidence="2" key="1">
    <citation type="submission" date="2020-05" db="EMBL/GenBank/DDBJ databases">
        <authorList>
            <person name="Chiriac C."/>
            <person name="Salcher M."/>
            <person name="Ghai R."/>
            <person name="Kavagutti S V."/>
        </authorList>
    </citation>
    <scope>NUCLEOTIDE SEQUENCE</scope>
</reference>
<feature type="transmembrane region" description="Helical" evidence="1">
    <location>
        <begin position="80"/>
        <end position="100"/>
    </location>
</feature>
<dbReference type="Pfam" id="PF05656">
    <property type="entry name" value="DUF805"/>
    <property type="match status" value="1"/>
</dbReference>
<accession>A0A6J6A236</accession>